<name>A0A1W1CD19_9ZZZZ</name>
<gene>
    <name evidence="2" type="ORF">MNB_SV-9-1321</name>
</gene>
<organism evidence="2">
    <name type="scientific">hydrothermal vent metagenome</name>
    <dbReference type="NCBI Taxonomy" id="652676"/>
    <lineage>
        <taxon>unclassified sequences</taxon>
        <taxon>metagenomes</taxon>
        <taxon>ecological metagenomes</taxon>
    </lineage>
</organism>
<reference evidence="2" key="1">
    <citation type="submission" date="2016-10" db="EMBL/GenBank/DDBJ databases">
        <authorList>
            <person name="de Groot N.N."/>
        </authorList>
    </citation>
    <scope>NUCLEOTIDE SEQUENCE</scope>
</reference>
<sequence>MGLVKLLVAGAIVFFILIVGINKFKSEDERLMSKSQLLAQEDQKGYKRDVVGDTVLIKIDAPLSKRIDIWKRSPMHEEFLSYFPKFEDMKLYVDDIVKDDELKSVIIKQLKSVEDDFFSGSIGDFEAKEKIDKI</sequence>
<evidence type="ECO:0000256" key="1">
    <source>
        <dbReference type="SAM" id="Phobius"/>
    </source>
</evidence>
<keyword evidence="1" id="KW-0812">Transmembrane</keyword>
<dbReference type="AlphaFoldDB" id="A0A1W1CD19"/>
<feature type="transmembrane region" description="Helical" evidence="1">
    <location>
        <begin position="6"/>
        <end position="24"/>
    </location>
</feature>
<proteinExistence type="predicted"/>
<keyword evidence="1" id="KW-0472">Membrane</keyword>
<protein>
    <submittedName>
        <fullName evidence="2">Uncharacterized protein</fullName>
    </submittedName>
</protein>
<dbReference type="EMBL" id="FPHG01000062">
    <property type="protein sequence ID" value="SFV63602.1"/>
    <property type="molecule type" value="Genomic_DNA"/>
</dbReference>
<accession>A0A1W1CD19</accession>
<keyword evidence="1" id="KW-1133">Transmembrane helix</keyword>
<evidence type="ECO:0000313" key="2">
    <source>
        <dbReference type="EMBL" id="SFV63602.1"/>
    </source>
</evidence>